<organism evidence="1">
    <name type="scientific">marine sediment metagenome</name>
    <dbReference type="NCBI Taxonomy" id="412755"/>
    <lineage>
        <taxon>unclassified sequences</taxon>
        <taxon>metagenomes</taxon>
        <taxon>ecological metagenomes</taxon>
    </lineage>
</organism>
<name>A0A0F9FZD8_9ZZZZ</name>
<evidence type="ECO:0000313" key="1">
    <source>
        <dbReference type="EMBL" id="KKL62740.1"/>
    </source>
</evidence>
<gene>
    <name evidence="1" type="ORF">LCGC14_2182130</name>
</gene>
<protein>
    <submittedName>
        <fullName evidence="1">Uncharacterized protein</fullName>
    </submittedName>
</protein>
<dbReference type="EMBL" id="LAZR01028392">
    <property type="protein sequence ID" value="KKL62740.1"/>
    <property type="molecule type" value="Genomic_DNA"/>
</dbReference>
<sequence>MDFWEKMGLCLNCYWLECYHANDKDPKNYECSCYRGMPLEWFRRQKKCINHTENRD</sequence>
<reference evidence="1" key="1">
    <citation type="journal article" date="2015" name="Nature">
        <title>Complex archaea that bridge the gap between prokaryotes and eukaryotes.</title>
        <authorList>
            <person name="Spang A."/>
            <person name="Saw J.H."/>
            <person name="Jorgensen S.L."/>
            <person name="Zaremba-Niedzwiedzka K."/>
            <person name="Martijn J."/>
            <person name="Lind A.E."/>
            <person name="van Eijk R."/>
            <person name="Schleper C."/>
            <person name="Guy L."/>
            <person name="Ettema T.J."/>
        </authorList>
    </citation>
    <scope>NUCLEOTIDE SEQUENCE</scope>
</reference>
<proteinExistence type="predicted"/>
<dbReference type="AlphaFoldDB" id="A0A0F9FZD8"/>
<accession>A0A0F9FZD8</accession>
<comment type="caution">
    <text evidence="1">The sequence shown here is derived from an EMBL/GenBank/DDBJ whole genome shotgun (WGS) entry which is preliminary data.</text>
</comment>